<protein>
    <recommendedName>
        <fullName evidence="1">DUF2134 domain-containing protein</fullName>
    </recommendedName>
</protein>
<sequence length="345" mass="35483">MTALTMRTRTRRQRGAVGVIAPMLLIVFLSIGAMAVDIAHLFVVRNELQNAADAAALAGAAGLYPANPKPNWSNGVTQGTNAIKLNASDNTKLSTGSVQAGYWNLTGSPAGMQAQSITPGAKDVPGVQVTITRSPGNNGGAVKGWLTWVFNGGTANIQATAVAVIAAPGSANPGSLFPVALSKCLFDLYWNYTTGQPLNDPSTGQPYVIDINTSYPPGSMTCASGEWTGFTGATDASTEKGLVTNGNPTTVSIGDNINISTGVKTSVYNAIPSLPLTVTMPVVSTLSPGSTSPVYAFAGFTITKVVTNGSHSYIEGHFTSNEKVVNSGGGSGTYYGAYVPPRLAN</sequence>
<evidence type="ECO:0000259" key="1">
    <source>
        <dbReference type="Pfam" id="PF09977"/>
    </source>
</evidence>
<organism evidence="2 3">
    <name type="scientific">blood disease bacterium A2-HR MARDI</name>
    <dbReference type="NCBI Taxonomy" id="1944648"/>
    <lineage>
        <taxon>Bacteria</taxon>
        <taxon>Pseudomonadati</taxon>
        <taxon>Pseudomonadota</taxon>
        <taxon>Betaproteobacteria</taxon>
        <taxon>Burkholderiales</taxon>
        <taxon>Burkholderiaceae</taxon>
        <taxon>Ralstonia</taxon>
        <taxon>Ralstonia solanacearum species complex</taxon>
    </lineage>
</organism>
<reference evidence="2 3" key="1">
    <citation type="submission" date="2017-02" db="EMBL/GenBank/DDBJ databases">
        <title>Blood Disease Bacterium A2-HR MARDI.</title>
        <authorList>
            <person name="Badrun R."/>
            <person name="Abu Bakar N."/>
            <person name="Laboh R."/>
        </authorList>
    </citation>
    <scope>NUCLEOTIDE SEQUENCE [LARGE SCALE GENOMIC DNA]</scope>
    <source>
        <strain evidence="2 3">A2-HR MARDI</strain>
    </source>
</reference>
<dbReference type="InterPro" id="IPR018705">
    <property type="entry name" value="DUF2134_membrane"/>
</dbReference>
<dbReference type="Proteomes" id="UP000189628">
    <property type="component" value="Chromosome"/>
</dbReference>
<dbReference type="EMBL" id="CP019911">
    <property type="protein sequence ID" value="AQW30473.1"/>
    <property type="molecule type" value="Genomic_DNA"/>
</dbReference>
<evidence type="ECO:0000313" key="3">
    <source>
        <dbReference type="Proteomes" id="UP000189628"/>
    </source>
</evidence>
<dbReference type="Pfam" id="PF09977">
    <property type="entry name" value="Tad_C"/>
    <property type="match status" value="1"/>
</dbReference>
<dbReference type="AlphaFoldDB" id="A0A1U9VJL7"/>
<accession>A0A1U9VJL7</accession>
<proteinExistence type="predicted"/>
<feature type="domain" description="DUF2134" evidence="1">
    <location>
        <begin position="58"/>
        <end position="163"/>
    </location>
</feature>
<dbReference type="RefSeq" id="WP_078222607.1">
    <property type="nucleotide sequence ID" value="NZ_CP019911.1"/>
</dbReference>
<evidence type="ECO:0000313" key="2">
    <source>
        <dbReference type="EMBL" id="AQW30473.1"/>
    </source>
</evidence>
<gene>
    <name evidence="2" type="ORF">B0B51_11210</name>
</gene>
<name>A0A1U9VJL7_9RALS</name>